<keyword evidence="3" id="KW-1185">Reference proteome</keyword>
<dbReference type="Proteomes" id="UP000510721">
    <property type="component" value="Plasmid pEmeITTGR7a"/>
</dbReference>
<dbReference type="InterPro" id="IPR027802">
    <property type="entry name" value="Multi-ubiquitin_dom"/>
</dbReference>
<dbReference type="InterPro" id="IPR025701">
    <property type="entry name" value="UBQ-conjugat_E2_E"/>
</dbReference>
<dbReference type="Pfam" id="PF14462">
    <property type="entry name" value="Prok-E2_E"/>
    <property type="match status" value="1"/>
</dbReference>
<evidence type="ECO:0000313" key="2">
    <source>
        <dbReference type="EMBL" id="QLL63891.1"/>
    </source>
</evidence>
<feature type="domain" description="Multi-ubiquitin" evidence="1">
    <location>
        <begin position="36"/>
        <end position="96"/>
    </location>
</feature>
<evidence type="ECO:0000313" key="3">
    <source>
        <dbReference type="Proteomes" id="UP000510721"/>
    </source>
</evidence>
<feature type="domain" description="Multi-ubiquitin" evidence="1">
    <location>
        <begin position="104"/>
        <end position="167"/>
    </location>
</feature>
<proteinExistence type="predicted"/>
<evidence type="ECO:0000259" key="1">
    <source>
        <dbReference type="Pfam" id="PF14452"/>
    </source>
</evidence>
<dbReference type="EMBL" id="CP041239">
    <property type="protein sequence ID" value="QLL63891.1"/>
    <property type="molecule type" value="Genomic_DNA"/>
</dbReference>
<protein>
    <recommendedName>
        <fullName evidence="1">Multi-ubiquitin domain-containing protein</fullName>
    </recommendedName>
</protein>
<dbReference type="AlphaFoldDB" id="A0A859QYC4"/>
<accession>A0A859QYC4</accession>
<geneLocation type="plasmid" evidence="3">
    <name>pemeittgr7a</name>
</geneLocation>
<dbReference type="KEGG" id="emx:FKV68_20580"/>
<name>A0A859QYC4_9HYPH</name>
<sequence length="300" mass="33640">MQFRRSPWRNRVMTIENRAADTANTAYRVRFTTDGVNFNNSSVADPIPVGRQILAAAGIRDVENYSLFAILLNGEFEDVRLDETFDLRGKGTEAFAYFETDRSFNFTIEQRQMSWGKNLISGKALRTLAGIDERYTIYLEVRGGHDRPIADTDLVDLSGKGIERFITVICETTEGLAALPSTDRQFLENNGLAYEIVGDGEASGVVIKNFPLPPGKFDHDTVDIMIQLPCGYPDASVDMFYTMPWIKLKASGRYANCADVSHQFAGQNWQRWSRHADWRAGIDGIRTMVARAELAFAKAA</sequence>
<gene>
    <name evidence="2" type="ORF">FKV68_20580</name>
</gene>
<dbReference type="Pfam" id="PF14452">
    <property type="entry name" value="Multi_ubiq"/>
    <property type="match status" value="2"/>
</dbReference>
<reference evidence="2 3" key="1">
    <citation type="submission" date="2019-06" db="EMBL/GenBank/DDBJ databases">
        <title>Complete genome sequence of Ensifer mexicanus ITTG R7 isolated from nodules of Acacia angustissima (Mill.) Kuntze.</title>
        <authorList>
            <person name="Rincon-Rosales R."/>
            <person name="Rogel M.A."/>
            <person name="Guerrero G."/>
            <person name="Rincon-Molina C.I."/>
            <person name="Lopez-Lopez A."/>
            <person name="Martinez-Romero E."/>
        </authorList>
    </citation>
    <scope>NUCLEOTIDE SEQUENCE [LARGE SCALE GENOMIC DNA]</scope>
    <source>
        <strain evidence="2 3">ITTG R7</strain>
        <plasmid evidence="3">pemeittgr7a</plasmid>
    </source>
</reference>
<organism evidence="2 3">
    <name type="scientific">Sinorhizobium mexicanum</name>
    <dbReference type="NCBI Taxonomy" id="375549"/>
    <lineage>
        <taxon>Bacteria</taxon>
        <taxon>Pseudomonadati</taxon>
        <taxon>Pseudomonadota</taxon>
        <taxon>Alphaproteobacteria</taxon>
        <taxon>Hyphomicrobiales</taxon>
        <taxon>Rhizobiaceae</taxon>
        <taxon>Sinorhizobium/Ensifer group</taxon>
        <taxon>Sinorhizobium</taxon>
    </lineage>
</organism>
<keyword evidence="2" id="KW-0614">Plasmid</keyword>